<name>A0A532V3A2_UNCL8</name>
<feature type="domain" description="DHHA1" evidence="2">
    <location>
        <begin position="251"/>
        <end position="322"/>
    </location>
</feature>
<dbReference type="PANTHER" id="PTHR47618:SF1">
    <property type="entry name" value="BIFUNCTIONAL OLIGORIBONUCLEASE AND PAP PHOSPHATASE NRNA"/>
    <property type="match status" value="1"/>
</dbReference>
<dbReference type="InterPro" id="IPR003156">
    <property type="entry name" value="DHHA1_dom"/>
</dbReference>
<sequence>MTLKTPQNDSFSALAKEFRDRLKGQQDILVTTHTSPDGDGVASALAGVEILRLLGSEAVFCLSGDIPERYKFLPGSDRVINWDISRDKKRTRALVVDCGSYARIGALTDAISPDAELIVVDHHADNTRFGQLNIIHPECASTTQILFKLIRELELPVDKKLADLLFTGLLTDTGGFRFSNADEEAFSTATELVKFGAHPHKIAEEVYSSNSLKSINILSDALRSLELHANGRVALMTVKNVNADEEPEDLSDYALWIKGVQASALFRLQDKLSRVSLRSRGSVKVDSIAHSFGGGGHPKAAGFTITDDSEVVKTQVIKALSEEVDKRYPHTANQE</sequence>
<proteinExistence type="predicted"/>
<dbReference type="InterPro" id="IPR038763">
    <property type="entry name" value="DHH_sf"/>
</dbReference>
<dbReference type="Gene3D" id="3.90.1640.10">
    <property type="entry name" value="inorganic pyrophosphatase (n-terminal core)"/>
    <property type="match status" value="1"/>
</dbReference>
<dbReference type="EMBL" id="NJBN01000002">
    <property type="protein sequence ID" value="TKJ41696.1"/>
    <property type="molecule type" value="Genomic_DNA"/>
</dbReference>
<feature type="domain" description="DDH" evidence="1">
    <location>
        <begin position="28"/>
        <end position="168"/>
    </location>
</feature>
<evidence type="ECO:0000313" key="3">
    <source>
        <dbReference type="EMBL" id="TKJ41696.1"/>
    </source>
</evidence>
<dbReference type="InterPro" id="IPR051319">
    <property type="entry name" value="Oligoribo/pAp-PDE_c-di-AMP_PDE"/>
</dbReference>
<dbReference type="GO" id="GO:0003676">
    <property type="term" value="F:nucleic acid binding"/>
    <property type="evidence" value="ECO:0007669"/>
    <property type="project" value="InterPro"/>
</dbReference>
<dbReference type="Pfam" id="PF02272">
    <property type="entry name" value="DHHA1"/>
    <property type="match status" value="1"/>
</dbReference>
<evidence type="ECO:0000259" key="2">
    <source>
        <dbReference type="Pfam" id="PF02272"/>
    </source>
</evidence>
<dbReference type="Proteomes" id="UP000319619">
    <property type="component" value="Unassembled WGS sequence"/>
</dbReference>
<dbReference type="InterPro" id="IPR001667">
    <property type="entry name" value="DDH_dom"/>
</dbReference>
<reference evidence="3 4" key="1">
    <citation type="submission" date="2017-06" db="EMBL/GenBank/DDBJ databases">
        <title>Novel microbial phyla capable of carbon fixation and sulfur reduction in deep-sea sediments.</title>
        <authorList>
            <person name="Huang J."/>
            <person name="Baker B."/>
            <person name="Wang Y."/>
        </authorList>
    </citation>
    <scope>NUCLEOTIDE SEQUENCE [LARGE SCALE GENOMIC DNA]</scope>
    <source>
        <strain evidence="3">B3_LCP</strain>
    </source>
</reference>
<evidence type="ECO:0000259" key="1">
    <source>
        <dbReference type="Pfam" id="PF01368"/>
    </source>
</evidence>
<accession>A0A532V3A2</accession>
<dbReference type="Gene3D" id="3.10.310.30">
    <property type="match status" value="1"/>
</dbReference>
<dbReference type="PANTHER" id="PTHR47618">
    <property type="entry name" value="BIFUNCTIONAL OLIGORIBONUCLEASE AND PAP PHOSPHATASE NRNA"/>
    <property type="match status" value="1"/>
</dbReference>
<protein>
    <submittedName>
        <fullName evidence="3">Uncharacterized protein</fullName>
    </submittedName>
</protein>
<dbReference type="AlphaFoldDB" id="A0A532V3A2"/>
<dbReference type="Pfam" id="PF01368">
    <property type="entry name" value="DHH"/>
    <property type="match status" value="1"/>
</dbReference>
<evidence type="ECO:0000313" key="4">
    <source>
        <dbReference type="Proteomes" id="UP000319619"/>
    </source>
</evidence>
<comment type="caution">
    <text evidence="3">The sequence shown here is derived from an EMBL/GenBank/DDBJ whole genome shotgun (WGS) entry which is preliminary data.</text>
</comment>
<dbReference type="SUPFAM" id="SSF64182">
    <property type="entry name" value="DHH phosphoesterases"/>
    <property type="match status" value="1"/>
</dbReference>
<organism evidence="3 4">
    <name type="scientific">candidate division LCP-89 bacterium B3_LCP</name>
    <dbReference type="NCBI Taxonomy" id="2012998"/>
    <lineage>
        <taxon>Bacteria</taxon>
        <taxon>Pseudomonadati</taxon>
        <taxon>Bacteria division LCP-89</taxon>
    </lineage>
</organism>
<gene>
    <name evidence="3" type="ORF">CEE37_03780</name>
</gene>